<name>A0AAV5GDH7_9BASI</name>
<feature type="chain" id="PRO_5043887562" evidence="2">
    <location>
        <begin position="24"/>
        <end position="277"/>
    </location>
</feature>
<evidence type="ECO:0000313" key="3">
    <source>
        <dbReference type="EMBL" id="GJN88168.1"/>
    </source>
</evidence>
<proteinExistence type="predicted"/>
<dbReference type="AlphaFoldDB" id="A0AAV5GDH7"/>
<feature type="compositionally biased region" description="Basic residues" evidence="1">
    <location>
        <begin position="63"/>
        <end position="72"/>
    </location>
</feature>
<reference evidence="3 4" key="1">
    <citation type="submission" date="2021-12" db="EMBL/GenBank/DDBJ databases">
        <title>High titer production of polyol ester of fatty acids by Rhodotorula paludigena BS15 towards product separation-free biomass refinery.</title>
        <authorList>
            <person name="Mano J."/>
            <person name="Ono H."/>
            <person name="Tanaka T."/>
            <person name="Naito K."/>
            <person name="Sushida H."/>
            <person name="Ike M."/>
            <person name="Tokuyasu K."/>
            <person name="Kitaoka M."/>
        </authorList>
    </citation>
    <scope>NUCLEOTIDE SEQUENCE [LARGE SCALE GENOMIC DNA]</scope>
    <source>
        <strain evidence="3 4">BS15</strain>
    </source>
</reference>
<comment type="caution">
    <text evidence="3">The sequence shown here is derived from an EMBL/GenBank/DDBJ whole genome shotgun (WGS) entry which is preliminary data.</text>
</comment>
<sequence length="277" mass="31480">MLLSSLVSACALLGAGSLSLAFASPNPGVAPGSSNTAELDKRSPEPFADLDERGGHGDDPRQGKHRGGKNRHKDVDIDIEIDIEIDRFGDDTRDGCPRRYHRYRGRCYPNKGHGGCWRGYRRDRRGICRRVRVDIDIDIDIDIDVNGHGRKGGRWLGNIKPGRCPHDWQPNGSGNDGWSFDSYGHGPPSWAPAGWAYFGRSYGWAPVRGWTPKGGWRPSDVFIRIWIRITWWVPPREWCHYWFGRWPGSWKVPSHWNWHPKSDGGLEKVLEKLRSPP</sequence>
<protein>
    <submittedName>
        <fullName evidence="3">Uncharacterized protein</fullName>
    </submittedName>
</protein>
<accession>A0AAV5GDH7</accession>
<dbReference type="Proteomes" id="UP001342314">
    <property type="component" value="Unassembled WGS sequence"/>
</dbReference>
<keyword evidence="4" id="KW-1185">Reference proteome</keyword>
<gene>
    <name evidence="3" type="ORF">Rhopal_001133-T1</name>
</gene>
<feature type="compositionally biased region" description="Basic and acidic residues" evidence="1">
    <location>
        <begin position="38"/>
        <end position="62"/>
    </location>
</feature>
<evidence type="ECO:0000256" key="2">
    <source>
        <dbReference type="SAM" id="SignalP"/>
    </source>
</evidence>
<keyword evidence="2" id="KW-0732">Signal</keyword>
<dbReference type="EMBL" id="BQKY01000002">
    <property type="protein sequence ID" value="GJN88168.1"/>
    <property type="molecule type" value="Genomic_DNA"/>
</dbReference>
<feature type="region of interest" description="Disordered" evidence="1">
    <location>
        <begin position="27"/>
        <end position="73"/>
    </location>
</feature>
<evidence type="ECO:0000256" key="1">
    <source>
        <dbReference type="SAM" id="MobiDB-lite"/>
    </source>
</evidence>
<feature type="signal peptide" evidence="2">
    <location>
        <begin position="1"/>
        <end position="23"/>
    </location>
</feature>
<evidence type="ECO:0000313" key="4">
    <source>
        <dbReference type="Proteomes" id="UP001342314"/>
    </source>
</evidence>
<organism evidence="3 4">
    <name type="scientific">Rhodotorula paludigena</name>
    <dbReference type="NCBI Taxonomy" id="86838"/>
    <lineage>
        <taxon>Eukaryota</taxon>
        <taxon>Fungi</taxon>
        <taxon>Dikarya</taxon>
        <taxon>Basidiomycota</taxon>
        <taxon>Pucciniomycotina</taxon>
        <taxon>Microbotryomycetes</taxon>
        <taxon>Sporidiobolales</taxon>
        <taxon>Sporidiobolaceae</taxon>
        <taxon>Rhodotorula</taxon>
    </lineage>
</organism>